<feature type="domain" description="Spore protein YkvP/CgeB glycosyl transferase-like" evidence="1">
    <location>
        <begin position="418"/>
        <end position="532"/>
    </location>
</feature>
<gene>
    <name evidence="2" type="ORF">Catovirus_1_713</name>
</gene>
<dbReference type="InterPro" id="IPR029044">
    <property type="entry name" value="Nucleotide-diphossugar_trans"/>
</dbReference>
<evidence type="ECO:0000259" key="1">
    <source>
        <dbReference type="Pfam" id="PF13524"/>
    </source>
</evidence>
<name>A0A1V0SAE6_9VIRU</name>
<proteinExistence type="predicted"/>
<dbReference type="GO" id="GO:0016740">
    <property type="term" value="F:transferase activity"/>
    <property type="evidence" value="ECO:0007669"/>
    <property type="project" value="UniProtKB-KW"/>
</dbReference>
<organism evidence="2">
    <name type="scientific">Catovirus CTV1</name>
    <dbReference type="NCBI Taxonomy" id="1977631"/>
    <lineage>
        <taxon>Viruses</taxon>
        <taxon>Varidnaviria</taxon>
        <taxon>Bamfordvirae</taxon>
        <taxon>Nucleocytoviricota</taxon>
        <taxon>Megaviricetes</taxon>
        <taxon>Imitervirales</taxon>
        <taxon>Mimiviridae</taxon>
        <taxon>Klosneuvirinae</taxon>
        <taxon>Catovirus</taxon>
    </lineage>
</organism>
<keyword evidence="2" id="KW-0808">Transferase</keyword>
<dbReference type="CDD" id="cd00761">
    <property type="entry name" value="Glyco_tranf_GTA_type"/>
    <property type="match status" value="1"/>
</dbReference>
<evidence type="ECO:0000313" key="2">
    <source>
        <dbReference type="EMBL" id="ARF08663.1"/>
    </source>
</evidence>
<dbReference type="Pfam" id="PF13524">
    <property type="entry name" value="Glyco_trans_1_2"/>
    <property type="match status" value="1"/>
</dbReference>
<reference evidence="2" key="1">
    <citation type="journal article" date="2017" name="Science">
        <title>Giant viruses with an expanded complement of translation system components.</title>
        <authorList>
            <person name="Schulz F."/>
            <person name="Yutin N."/>
            <person name="Ivanova N.N."/>
            <person name="Ortega D.R."/>
            <person name="Lee T.K."/>
            <person name="Vierheilig J."/>
            <person name="Daims H."/>
            <person name="Horn M."/>
            <person name="Wagner M."/>
            <person name="Jensen G.J."/>
            <person name="Kyrpides N.C."/>
            <person name="Koonin E.V."/>
            <person name="Woyke T."/>
        </authorList>
    </citation>
    <scope>NUCLEOTIDE SEQUENCE</scope>
    <source>
        <strain evidence="2">CTV1</strain>
    </source>
</reference>
<accession>A0A1V0SAE6</accession>
<dbReference type="InterPro" id="IPR055259">
    <property type="entry name" value="YkvP/CgeB_Glyco_trans-like"/>
</dbReference>
<dbReference type="EMBL" id="KY684083">
    <property type="protein sequence ID" value="ARF08663.1"/>
    <property type="molecule type" value="Genomic_DNA"/>
</dbReference>
<sequence>MNHNIELFRKPTREPVEIKKTPIKKFEKFNKNDILYQQRKKKVKLVGAPVHQERKIVLGTHSLKNELIKQTKIFESTNIPPLPNNDKKKLMYDSSICSKNLNNYIIQYNLPMLPNDKIFEIRIYSNLDNNITIKLSIDSIPIPKSNILWNRNWVTINYVDGENPKNPKCLFIESKDTLNIKGIYCCAIEKNHIVTDNINLACNMSNKVTTYKKNKVNNIIIGIVADIFTFENIDSIFNCIYIKPDHDLINTNFDIFFCESAWAGIDEQWRDQIFESPKKILRILEHCKKKKIPTVFYAKEDPIFFDGFKNSAILFDMVITTSLECVTKYRELGCKNVMSTTFLINPIIHNPIKTVSINKIAFPGSYYNFLDNRCNIMDIILNNLCNNYSIDIYDRKYMHNKAAYQIKNMEINKSKCEYPDKFTKYIKPSLTYSQVIDNVYKKYKCVLNINTVSDSKSMFSRRVMELAACGTNIISNESLGMKNIFGNNIYYLTNDNKYDLEADINMMPDTNIRLYELVHKKYTYKHLFRKIFDHFKLNVSMENKVCVLTNHDISIDDFIKTEFTVFYDEKIIPAYTFEWIIVLNKKNYYYDKNFIDKLILPIEYVEEHITVSKDNSMFKFNLNNIDKNTFILNVNKIKDYNIFTNNLTDNFTINNIYNPLRENCFDYTKYYPATINNKIVNKNNNLVPVIMCVWNRIDNLEKQLENLNCQKYNNFHLYIWNNNYNSSEKLNNILNNNSNKFNVSWCHSKENIGGFARFVLVKYLLSTKEFPFVIFIDDDQILSDNIFSQLIQKRKLKHSLHWSGRKFNENSDYWNSWSNIFSQNKKQYNVLDYGGTGTMITDTQIFTDESFYYLNKRFVFVEDLWYSYYATKIHNYKLLNCSYLDVKTLSDGKDQSLSNNMKNIKNIFLDCLRKFGEWNV</sequence>
<protein>
    <submittedName>
        <fullName evidence="2">Glycosyltransferases group 1</fullName>
    </submittedName>
</protein>
<dbReference type="SUPFAM" id="SSF53448">
    <property type="entry name" value="Nucleotide-diphospho-sugar transferases"/>
    <property type="match status" value="1"/>
</dbReference>